<dbReference type="Pfam" id="PF04858">
    <property type="entry name" value="TH1"/>
    <property type="match status" value="2"/>
</dbReference>
<comment type="similarity">
    <text evidence="2">Belongs to the NELF-D family.</text>
</comment>
<feature type="region of interest" description="Disordered" evidence="7">
    <location>
        <begin position="620"/>
        <end position="652"/>
    </location>
</feature>
<sequence length="885" mass="94424">MEAEWSPAGAAGGPAHNSGSGGVALSGGQPQADHEPMQLDSDAAAQGAHPQQQQKQRQWQAGSESDGWGDAEHGLPPSQAGEAAEACSGEQAAGVEGGGGWDEAGAHAQEQEEDQEMADHDIHSYELDHDAGPDNNRYRQQQQQPESEQQQPESPQQQPESEQQQPESPQQDPGQSPQPADQQAGEEEAGDAAAAAAADLQQQQQQQQQQLNELEAVLRQADAVMEPDIMNRLRQYVVANGHPQAAVEYLTESYVGYAQMASLVCRWLKMSEPEDDGSTVHTDASAADANANSGAAGSSLAPGGGTPQRADPERAAAAAAAAAAAGGGGRQEHHGLHHHQQQRVQLDEAFYLRQLAKERFDPQLFATVFTSGGSGAPQWLNGLIASSEGRSLVYELAGRFKSSLLLNFAIHKILMQPGREKEVAAVGGSLAGYFGVFHRLMAAKLREAAAAPSEAALAALARSLKEDCCASQHTYVHAQQVLAELARHPHGARFRRIAQELEQCAAAAHGPVVWKMRQWFAEPGGSESQQQVAALLSDILATSVSGVPPASEMSKLYRLYWPQEPGQQPPPISLLRHPRVFEVLLQGLFSPARQLQPEVVAAYSGLLALAAAADDRRPSTATAAAASSSPAGDGEQRSEQGAGPPHAGADADGLLDLSAVPATRQALEAAAELALSVMQDQKSSPDELERAAAVLEYPCCAAGLLRAMDAQLTRPEYWQTAYHLLKSPPFLSLLALLVPRQPALHDGLLSLLGRALTALGNSNHDMAKGFLSVAVQLVSAGRVFEVLRWAEEWKQRADPSLVRHLVFGILEVSAPPYSPEFAGSMLRIMQAAGIRRQRLSARDWAIKALLDEFAAACAQVHFKPPLSTREALFLQEVSADRPPGY</sequence>
<comment type="caution">
    <text evidence="8">The sequence shown here is derived from an EMBL/GenBank/DDBJ whole genome shotgun (WGS) entry which is preliminary data.</text>
</comment>
<dbReference type="GO" id="GO:0032021">
    <property type="term" value="C:NELF complex"/>
    <property type="evidence" value="ECO:0007669"/>
    <property type="project" value="TreeGrafter"/>
</dbReference>
<feature type="compositionally biased region" description="Low complexity" evidence="7">
    <location>
        <begin position="641"/>
        <end position="652"/>
    </location>
</feature>
<dbReference type="PANTHER" id="PTHR12144:SF0">
    <property type="entry name" value="NEGATIVE ELONGATION FACTOR C_D"/>
    <property type="match status" value="1"/>
</dbReference>
<gene>
    <name evidence="8" type="ORF">D9Q98_005575</name>
</gene>
<proteinExistence type="inferred from homology"/>
<feature type="compositionally biased region" description="Low complexity" evidence="7">
    <location>
        <begin position="43"/>
        <end position="61"/>
    </location>
</feature>
<keyword evidence="5" id="KW-0804">Transcription</keyword>
<dbReference type="InterPro" id="IPR006942">
    <property type="entry name" value="TH1"/>
</dbReference>
<feature type="compositionally biased region" description="Basic and acidic residues" evidence="7">
    <location>
        <begin position="117"/>
        <end position="132"/>
    </location>
</feature>
<feature type="compositionally biased region" description="Low complexity" evidence="7">
    <location>
        <begin position="191"/>
        <end position="207"/>
    </location>
</feature>
<reference evidence="8" key="1">
    <citation type="journal article" date="2019" name="Plant J.">
        <title>Chlorella vulgaris genome assembly and annotation reveals the molecular basis for metabolic acclimation to high light conditions.</title>
        <authorList>
            <person name="Cecchin M."/>
            <person name="Marcolungo L."/>
            <person name="Rossato M."/>
            <person name="Girolomoni L."/>
            <person name="Cosentino E."/>
            <person name="Cuine S."/>
            <person name="Li-Beisson Y."/>
            <person name="Delledonne M."/>
            <person name="Ballottari M."/>
        </authorList>
    </citation>
    <scope>NUCLEOTIDE SEQUENCE</scope>
    <source>
        <strain evidence="8">211/11P</strain>
    </source>
</reference>
<evidence type="ECO:0000256" key="6">
    <source>
        <dbReference type="ARBA" id="ARBA00023242"/>
    </source>
</evidence>
<dbReference type="GO" id="GO:0034244">
    <property type="term" value="P:negative regulation of transcription elongation by RNA polymerase II"/>
    <property type="evidence" value="ECO:0007669"/>
    <property type="project" value="TreeGrafter"/>
</dbReference>
<organism evidence="8 9">
    <name type="scientific">Chlorella vulgaris</name>
    <name type="common">Green alga</name>
    <dbReference type="NCBI Taxonomy" id="3077"/>
    <lineage>
        <taxon>Eukaryota</taxon>
        <taxon>Viridiplantae</taxon>
        <taxon>Chlorophyta</taxon>
        <taxon>core chlorophytes</taxon>
        <taxon>Trebouxiophyceae</taxon>
        <taxon>Chlorellales</taxon>
        <taxon>Chlorellaceae</taxon>
        <taxon>Chlorella clade</taxon>
        <taxon>Chlorella</taxon>
    </lineage>
</organism>
<accession>A0A9D4TM37</accession>
<dbReference type="GO" id="GO:0003723">
    <property type="term" value="F:RNA binding"/>
    <property type="evidence" value="ECO:0007669"/>
    <property type="project" value="TreeGrafter"/>
</dbReference>
<keyword evidence="9" id="KW-1185">Reference proteome</keyword>
<feature type="region of interest" description="Disordered" evidence="7">
    <location>
        <begin position="1"/>
        <end position="207"/>
    </location>
</feature>
<evidence type="ECO:0000256" key="4">
    <source>
        <dbReference type="ARBA" id="ARBA00023015"/>
    </source>
</evidence>
<dbReference type="OrthoDB" id="511287at2759"/>
<evidence type="ECO:0000256" key="7">
    <source>
        <dbReference type="SAM" id="MobiDB-lite"/>
    </source>
</evidence>
<evidence type="ECO:0000256" key="1">
    <source>
        <dbReference type="ARBA" id="ARBA00004123"/>
    </source>
</evidence>
<protein>
    <submittedName>
        <fullName evidence="8">Uncharacterized protein</fullName>
    </submittedName>
</protein>
<feature type="compositionally biased region" description="Low complexity" evidence="7">
    <location>
        <begin position="289"/>
        <end position="301"/>
    </location>
</feature>
<dbReference type="Proteomes" id="UP001055712">
    <property type="component" value="Unassembled WGS sequence"/>
</dbReference>
<evidence type="ECO:0000313" key="8">
    <source>
        <dbReference type="EMBL" id="KAI3429484.1"/>
    </source>
</evidence>
<dbReference type="AlphaFoldDB" id="A0A9D4TM37"/>
<feature type="compositionally biased region" description="Low complexity" evidence="7">
    <location>
        <begin position="140"/>
        <end position="183"/>
    </location>
</feature>
<feature type="compositionally biased region" description="Low complexity" evidence="7">
    <location>
        <begin position="620"/>
        <end position="631"/>
    </location>
</feature>
<keyword evidence="6" id="KW-0539">Nucleus</keyword>
<name>A0A9D4TM37_CHLVU</name>
<dbReference type="PANTHER" id="PTHR12144">
    <property type="entry name" value="NEGATIVE ELONGATION FACTOR D"/>
    <property type="match status" value="1"/>
</dbReference>
<reference evidence="8" key="2">
    <citation type="submission" date="2020-11" db="EMBL/GenBank/DDBJ databases">
        <authorList>
            <person name="Cecchin M."/>
            <person name="Marcolungo L."/>
            <person name="Rossato M."/>
            <person name="Girolomoni L."/>
            <person name="Cosentino E."/>
            <person name="Cuine S."/>
            <person name="Li-Beisson Y."/>
            <person name="Delledonne M."/>
            <person name="Ballottari M."/>
        </authorList>
    </citation>
    <scope>NUCLEOTIDE SEQUENCE</scope>
    <source>
        <strain evidence="8">211/11P</strain>
        <tissue evidence="8">Whole cell</tissue>
    </source>
</reference>
<evidence type="ECO:0000256" key="2">
    <source>
        <dbReference type="ARBA" id="ARBA00005726"/>
    </source>
</evidence>
<evidence type="ECO:0000313" key="9">
    <source>
        <dbReference type="Proteomes" id="UP001055712"/>
    </source>
</evidence>
<comment type="subcellular location">
    <subcellularLocation>
        <location evidence="1">Nucleus</location>
    </subcellularLocation>
</comment>
<evidence type="ECO:0000256" key="5">
    <source>
        <dbReference type="ARBA" id="ARBA00023163"/>
    </source>
</evidence>
<feature type="compositionally biased region" description="Low complexity" evidence="7">
    <location>
        <begin position="315"/>
        <end position="324"/>
    </location>
</feature>
<evidence type="ECO:0000256" key="3">
    <source>
        <dbReference type="ARBA" id="ARBA00022491"/>
    </source>
</evidence>
<keyword evidence="3" id="KW-0678">Repressor</keyword>
<keyword evidence="4" id="KW-0805">Transcription regulation</keyword>
<feature type="region of interest" description="Disordered" evidence="7">
    <location>
        <begin position="289"/>
        <end position="340"/>
    </location>
</feature>
<dbReference type="EMBL" id="SIDB01000008">
    <property type="protein sequence ID" value="KAI3429484.1"/>
    <property type="molecule type" value="Genomic_DNA"/>
</dbReference>